<dbReference type="RefSeq" id="WP_344495008.1">
    <property type="nucleotide sequence ID" value="NZ_BAAAUD010000031.1"/>
</dbReference>
<keyword evidence="3" id="KW-1185">Reference proteome</keyword>
<comment type="caution">
    <text evidence="2">The sequence shown here is derived from an EMBL/GenBank/DDBJ whole genome shotgun (WGS) entry which is preliminary data.</text>
</comment>
<sequence>MRAVRRLRAPTPFVKAGKAVQPVEHTVPLDDFCERSAEPGLSQTRKEPDLGAWRRPC</sequence>
<accession>A0ABN3X8C7</accession>
<organism evidence="2 3">
    <name type="scientific">Streptomyces enissocaesilis</name>
    <dbReference type="NCBI Taxonomy" id="332589"/>
    <lineage>
        <taxon>Bacteria</taxon>
        <taxon>Bacillati</taxon>
        <taxon>Actinomycetota</taxon>
        <taxon>Actinomycetes</taxon>
        <taxon>Kitasatosporales</taxon>
        <taxon>Streptomycetaceae</taxon>
        <taxon>Streptomyces</taxon>
        <taxon>Streptomyces rochei group</taxon>
    </lineage>
</organism>
<name>A0ABN3X8C7_9ACTN</name>
<evidence type="ECO:0000313" key="3">
    <source>
        <dbReference type="Proteomes" id="UP001500403"/>
    </source>
</evidence>
<evidence type="ECO:0000256" key="1">
    <source>
        <dbReference type="SAM" id="MobiDB-lite"/>
    </source>
</evidence>
<dbReference type="Proteomes" id="UP001500403">
    <property type="component" value="Unassembled WGS sequence"/>
</dbReference>
<dbReference type="EMBL" id="BAAAUD010000031">
    <property type="protein sequence ID" value="GAA2941682.1"/>
    <property type="molecule type" value="Genomic_DNA"/>
</dbReference>
<gene>
    <name evidence="2" type="ORF">GCM10010446_28620</name>
</gene>
<feature type="region of interest" description="Disordered" evidence="1">
    <location>
        <begin position="35"/>
        <end position="57"/>
    </location>
</feature>
<protein>
    <submittedName>
        <fullName evidence="2">Uncharacterized protein</fullName>
    </submittedName>
</protein>
<evidence type="ECO:0000313" key="2">
    <source>
        <dbReference type="EMBL" id="GAA2941682.1"/>
    </source>
</evidence>
<reference evidence="2 3" key="1">
    <citation type="journal article" date="2019" name="Int. J. Syst. Evol. Microbiol.">
        <title>The Global Catalogue of Microorganisms (GCM) 10K type strain sequencing project: providing services to taxonomists for standard genome sequencing and annotation.</title>
        <authorList>
            <consortium name="The Broad Institute Genomics Platform"/>
            <consortium name="The Broad Institute Genome Sequencing Center for Infectious Disease"/>
            <person name="Wu L."/>
            <person name="Ma J."/>
        </authorList>
    </citation>
    <scope>NUCLEOTIDE SEQUENCE [LARGE SCALE GENOMIC DNA]</scope>
    <source>
        <strain evidence="2 3">JCM 9088</strain>
    </source>
</reference>
<proteinExistence type="predicted"/>